<feature type="domain" description="Sodium symporter small subunit" evidence="9">
    <location>
        <begin position="27"/>
        <end position="92"/>
    </location>
</feature>
<evidence type="ECO:0000256" key="2">
    <source>
        <dbReference type="ARBA" id="ARBA00006434"/>
    </source>
</evidence>
<feature type="transmembrane region" description="Helical" evidence="8">
    <location>
        <begin position="63"/>
        <end position="85"/>
    </location>
</feature>
<evidence type="ECO:0000259" key="9">
    <source>
        <dbReference type="Pfam" id="PF13937"/>
    </source>
</evidence>
<dbReference type="InterPro" id="IPR019899">
    <property type="entry name" value="Na/solute_symporter_VC_2705"/>
</dbReference>
<evidence type="ECO:0000256" key="3">
    <source>
        <dbReference type="ARBA" id="ARBA00022448"/>
    </source>
</evidence>
<organism evidence="10 11">
    <name type="scientific">Paenacidovorax monticola</name>
    <dbReference type="NCBI Taxonomy" id="1926868"/>
    <lineage>
        <taxon>Bacteria</taxon>
        <taxon>Pseudomonadati</taxon>
        <taxon>Pseudomonadota</taxon>
        <taxon>Betaproteobacteria</taxon>
        <taxon>Burkholderiales</taxon>
        <taxon>Comamonadaceae</taxon>
        <taxon>Paenacidovorax</taxon>
    </lineage>
</organism>
<keyword evidence="6 8" id="KW-0472">Membrane</keyword>
<dbReference type="GO" id="GO:0022857">
    <property type="term" value="F:transmembrane transporter activity"/>
    <property type="evidence" value="ECO:0007669"/>
    <property type="project" value="InterPro"/>
</dbReference>
<dbReference type="PROSITE" id="PS50283">
    <property type="entry name" value="NA_SOLUT_SYMP_3"/>
    <property type="match status" value="1"/>
</dbReference>
<dbReference type="Proteomes" id="UP000516057">
    <property type="component" value="Chromosome"/>
</dbReference>
<dbReference type="PROSITE" id="PS00018">
    <property type="entry name" value="EF_HAND_1"/>
    <property type="match status" value="1"/>
</dbReference>
<feature type="transmembrane region" description="Helical" evidence="8">
    <location>
        <begin position="228"/>
        <end position="252"/>
    </location>
</feature>
<dbReference type="CDD" id="cd11480">
    <property type="entry name" value="SLC5sbd_u4"/>
    <property type="match status" value="1"/>
</dbReference>
<feature type="transmembrane region" description="Helical" evidence="8">
    <location>
        <begin position="694"/>
        <end position="719"/>
    </location>
</feature>
<feature type="transmembrane region" description="Helical" evidence="8">
    <location>
        <begin position="334"/>
        <end position="353"/>
    </location>
</feature>
<dbReference type="EMBL" id="CP060790">
    <property type="protein sequence ID" value="QNP60717.1"/>
    <property type="molecule type" value="Genomic_DNA"/>
</dbReference>
<feature type="region of interest" description="Disordered" evidence="7">
    <location>
        <begin position="466"/>
        <end position="491"/>
    </location>
</feature>
<keyword evidence="3" id="KW-0813">Transport</keyword>
<comment type="similarity">
    <text evidence="2">Belongs to the sodium:solute symporter (SSF) (TC 2.A.21) family.</text>
</comment>
<feature type="transmembrane region" description="Helical" evidence="8">
    <location>
        <begin position="726"/>
        <end position="743"/>
    </location>
</feature>
<protein>
    <submittedName>
        <fullName evidence="10">VC_2705 family sodium/solute symporter</fullName>
    </submittedName>
</protein>
<feature type="transmembrane region" description="Helical" evidence="8">
    <location>
        <begin position="621"/>
        <end position="650"/>
    </location>
</feature>
<dbReference type="PANTHER" id="PTHR48086:SF5">
    <property type="entry name" value="NA(+):SOLUTE SYMPORTER (SSF FAMILY)"/>
    <property type="match status" value="1"/>
</dbReference>
<gene>
    <name evidence="10" type="ORF">H9L24_08020</name>
</gene>
<dbReference type="PANTHER" id="PTHR48086">
    <property type="entry name" value="SODIUM/PROLINE SYMPORTER-RELATED"/>
    <property type="match status" value="1"/>
</dbReference>
<dbReference type="RefSeq" id="WP_187737697.1">
    <property type="nucleotide sequence ID" value="NZ_CP060790.1"/>
</dbReference>
<dbReference type="GO" id="GO:0005886">
    <property type="term" value="C:plasma membrane"/>
    <property type="evidence" value="ECO:0007669"/>
    <property type="project" value="TreeGrafter"/>
</dbReference>
<feature type="transmembrane region" description="Helical" evidence="8">
    <location>
        <begin position="304"/>
        <end position="322"/>
    </location>
</feature>
<keyword evidence="4 8" id="KW-0812">Transmembrane</keyword>
<dbReference type="InterPro" id="IPR018247">
    <property type="entry name" value="EF_Hand_1_Ca_BS"/>
</dbReference>
<feature type="transmembrane region" description="Helical" evidence="8">
    <location>
        <begin position="670"/>
        <end position="688"/>
    </location>
</feature>
<evidence type="ECO:0000313" key="11">
    <source>
        <dbReference type="Proteomes" id="UP000516057"/>
    </source>
</evidence>
<feature type="transmembrane region" description="Helical" evidence="8">
    <location>
        <begin position="194"/>
        <end position="216"/>
    </location>
</feature>
<dbReference type="InterPro" id="IPR038377">
    <property type="entry name" value="Na/Glc_symporter_sf"/>
</dbReference>
<dbReference type="Gene3D" id="1.20.1730.10">
    <property type="entry name" value="Sodium/glucose cotransporter"/>
    <property type="match status" value="2"/>
</dbReference>
<reference evidence="10 11" key="1">
    <citation type="submission" date="2020-08" db="EMBL/GenBank/DDBJ databases">
        <title>Genome sequence of Acidovorax monticola KACC 19171T.</title>
        <authorList>
            <person name="Hyun D.-W."/>
            <person name="Bae J.-W."/>
        </authorList>
    </citation>
    <scope>NUCLEOTIDE SEQUENCE [LARGE SCALE GENOMIC DNA]</scope>
    <source>
        <strain evidence="10 11">KACC 19171</strain>
    </source>
</reference>
<evidence type="ECO:0000256" key="1">
    <source>
        <dbReference type="ARBA" id="ARBA00004141"/>
    </source>
</evidence>
<keyword evidence="5 8" id="KW-1133">Transmembrane helix</keyword>
<dbReference type="KEGG" id="amon:H9L24_08020"/>
<feature type="transmembrane region" description="Helical" evidence="8">
    <location>
        <begin position="123"/>
        <end position="141"/>
    </location>
</feature>
<dbReference type="NCBIfam" id="TIGR03648">
    <property type="entry name" value="Na_symport_lg"/>
    <property type="match status" value="1"/>
</dbReference>
<dbReference type="InterPro" id="IPR001734">
    <property type="entry name" value="Na/solute_symporter"/>
</dbReference>
<feature type="transmembrane region" description="Helical" evidence="8">
    <location>
        <begin position="500"/>
        <end position="522"/>
    </location>
</feature>
<feature type="transmembrane region" description="Helical" evidence="8">
    <location>
        <begin position="153"/>
        <end position="173"/>
    </location>
</feature>
<feature type="transmembrane region" description="Helical" evidence="8">
    <location>
        <begin position="763"/>
        <end position="790"/>
    </location>
</feature>
<evidence type="ECO:0000256" key="8">
    <source>
        <dbReference type="SAM" id="Phobius"/>
    </source>
</evidence>
<proteinExistence type="inferred from homology"/>
<feature type="transmembrane region" description="Helical" evidence="8">
    <location>
        <begin position="33"/>
        <end position="51"/>
    </location>
</feature>
<dbReference type="NCBIfam" id="TIGR03647">
    <property type="entry name" value="Na_symport_sm"/>
    <property type="match status" value="1"/>
</dbReference>
<evidence type="ECO:0000256" key="6">
    <source>
        <dbReference type="ARBA" id="ARBA00023136"/>
    </source>
</evidence>
<dbReference type="Pfam" id="PF00474">
    <property type="entry name" value="SSF"/>
    <property type="match status" value="2"/>
</dbReference>
<feature type="transmembrane region" description="Helical" evidence="8">
    <location>
        <begin position="534"/>
        <end position="555"/>
    </location>
</feature>
<comment type="subcellular location">
    <subcellularLocation>
        <location evidence="1">Membrane</location>
        <topology evidence="1">Multi-pass membrane protein</topology>
    </subcellularLocation>
</comment>
<evidence type="ECO:0000256" key="7">
    <source>
        <dbReference type="SAM" id="MobiDB-lite"/>
    </source>
</evidence>
<dbReference type="AlphaFoldDB" id="A0A7H0HJK1"/>
<evidence type="ECO:0000256" key="5">
    <source>
        <dbReference type="ARBA" id="ARBA00022989"/>
    </source>
</evidence>
<evidence type="ECO:0000256" key="4">
    <source>
        <dbReference type="ARBA" id="ARBA00022692"/>
    </source>
</evidence>
<keyword evidence="11" id="KW-1185">Reference proteome</keyword>
<sequence length="803" mass="87576">MPGPALHDASPAGQVGGPFAPDLHDARHLSLKAVLLVAWVLVSFVACYFARDLQMLVAGWPLAYWIAAQGAVLVFIAIVVAYCWAMSRFERQDATVAPRPCPPTASMAEREERSRERAYLWRLHRILALYILGVLGFLAFMAWAEQRGLSRHWIGPIFLFLTVMVYAGIGVYGRTTNPDEYYVAGRRIPPMYNGMAAAADWMSAASFISLAGALYLQGFSGTPGQPGGLAYLLGWTGGFCLVAMLIAPHLRAMNLYTIPDFFQVRFGGRWPRVIAALAAVLCSFTYVVAQIYGVGLIASRLTGVQFEIGIMLGLGGVLLCSFLGGMRAITWTQVAQYVVLLLAFLIPVSWLAYQQLGNPLATLVYGKQLGKIADLEEQLLQSPAEYQVVMAYLERAQEFEVRLQDVGAALEREREAARERIHRLRAQNADVGLIVAASRELAAMPRDEATARERWTREMRENYERARPLGGLPRHSQAFVGDPEGSAQERQDFQDTRRNFLALMFCLMVGTAGLPHLLTRYYTTATVAGSRASVAWSLFFIALLYLSAPALAVLVKYEVMNNLVGSSFDALPNWMAQWARVDASLLSVEDVNGDGIVQFGEIRLGADLIMLATPELGGLPYVVSGLVAAGGLAAALSTADGLLLTISNALVRDLYFQEKPRNASPEQRVILTKFTLLAVALSAAFVAALKPSEILPMVSASFSLAASAFVPAMVLGIFWRGTTRKGAVAGMLVGLAVTVYYMLSHVAALRSVLPLWLWADGLWFGIQPISAGVFGVPAGFCTAMLVSWFTRPAPELPRVRSEL</sequence>
<evidence type="ECO:0000313" key="10">
    <source>
        <dbReference type="EMBL" id="QNP60717.1"/>
    </source>
</evidence>
<dbReference type="InterPro" id="IPR050277">
    <property type="entry name" value="Sodium:Solute_Symporter"/>
</dbReference>
<feature type="transmembrane region" description="Helical" evidence="8">
    <location>
        <begin position="273"/>
        <end position="298"/>
    </location>
</feature>
<accession>A0A7H0HJK1</accession>
<dbReference type="Pfam" id="PF13937">
    <property type="entry name" value="DUF4212"/>
    <property type="match status" value="1"/>
</dbReference>
<dbReference type="InterPro" id="IPR019886">
    <property type="entry name" value="Na_symporter_ssu"/>
</dbReference>
<name>A0A7H0HJK1_9BURK</name>